<feature type="region of interest" description="Disordered" evidence="1">
    <location>
        <begin position="809"/>
        <end position="877"/>
    </location>
</feature>
<feature type="domain" description="ZU5" evidence="2">
    <location>
        <begin position="394"/>
        <end position="492"/>
    </location>
</feature>
<reference evidence="3 4" key="1">
    <citation type="journal article" date="2023" name="Sci. Data">
        <title>Genome assembly of the Korean intertidal mud-creeper Batillaria attramentaria.</title>
        <authorList>
            <person name="Patra A.K."/>
            <person name="Ho P.T."/>
            <person name="Jun S."/>
            <person name="Lee S.J."/>
            <person name="Kim Y."/>
            <person name="Won Y.J."/>
        </authorList>
    </citation>
    <scope>NUCLEOTIDE SEQUENCE [LARGE SCALE GENOMIC DNA]</scope>
    <source>
        <strain evidence="3">Wonlab-2016</strain>
    </source>
</reference>
<feature type="compositionally biased region" description="Basic and acidic residues" evidence="1">
    <location>
        <begin position="274"/>
        <end position="285"/>
    </location>
</feature>
<dbReference type="AlphaFoldDB" id="A0ABD0JWE1"/>
<accession>A0ABD0JWE1</accession>
<feature type="compositionally biased region" description="Basic and acidic residues" evidence="1">
    <location>
        <begin position="188"/>
        <end position="208"/>
    </location>
</feature>
<feature type="region of interest" description="Disordered" evidence="1">
    <location>
        <begin position="273"/>
        <end position="328"/>
    </location>
</feature>
<dbReference type="InterPro" id="IPR000906">
    <property type="entry name" value="ZU5_dom"/>
</dbReference>
<proteinExistence type="predicted"/>
<feature type="compositionally biased region" description="Polar residues" evidence="1">
    <location>
        <begin position="318"/>
        <end position="328"/>
    </location>
</feature>
<dbReference type="SUPFAM" id="SSF57184">
    <property type="entry name" value="Growth factor receptor domain"/>
    <property type="match status" value="1"/>
</dbReference>
<organism evidence="3 4">
    <name type="scientific">Batillaria attramentaria</name>
    <dbReference type="NCBI Taxonomy" id="370345"/>
    <lineage>
        <taxon>Eukaryota</taxon>
        <taxon>Metazoa</taxon>
        <taxon>Spiralia</taxon>
        <taxon>Lophotrochozoa</taxon>
        <taxon>Mollusca</taxon>
        <taxon>Gastropoda</taxon>
        <taxon>Caenogastropoda</taxon>
        <taxon>Sorbeoconcha</taxon>
        <taxon>Cerithioidea</taxon>
        <taxon>Batillariidae</taxon>
        <taxon>Batillaria</taxon>
    </lineage>
</organism>
<dbReference type="EMBL" id="JACVVK020000304">
    <property type="protein sequence ID" value="KAK7479392.1"/>
    <property type="molecule type" value="Genomic_DNA"/>
</dbReference>
<sequence length="877" mass="97506">VTRTEGLFDRMNFRISVQIFIITLITAGIQQHFAGGEELCQETNQKASSCCTCTRQPVRLLCNGTCPAGYFPAPEDSLDLNLCDNPSTGITPTGITPDTSANGSGDSHTTNSSDVIQMGITSVYNVTCIPCDVTCVQCSGPFHCTECAKEHKREEDTKGKCVATEVDATESPRRKGAVPIYENIPKVPRPESIERGHDNVTRYTKDPTTKIPPKAAKLPKVGEVNEGSLADINAPKRGHDSPVTDDNPNNTADLSLQRTHPHEQLLSDVGECTQPEKRPHSKPSDSDNGAVGVGDQNRHDNTNYENTPWLEGRLASPDSPTRQAGRTTDSCIYEPVGNEDVLGNAQHQRDSGYQSFTKFDLGKEREISENAHPYQNYNFGQRKPPVFSQFWQFSEQFTAVGGSLQGKWSDVRLQIPEDALSGAEVETIRGAVCTNLSKVHSDLHLPVNEYIVSPVIEYAADSNKKFHTKKPMRISLPHFMHSSFRRSSVKVYRFNRNYKGDIGFHELRLEDQDAVQQKATPKYLRKMAGVCYFDENNQIQILTDHFSGYLCTYCEKEHPLSEFHLEVYAKIEQIGRQTLGMVSSYIWDRRYTIKDFQQNRFDEDTANNAKMKKIDCVMLSALSKDDDLSRIVLVTELGFTSKKDALVWTHSQREDGSPIYPKRSKYKMTSLAPCKTKFPKRVQWELTATRKIAQDECFRCLINVGYVSASDFKDDGRLCFMDDPEHQTIVVTLEIHPLGDDAQNVREKQTKAIPSTRPKREETRRCMNPSPGGATSTTVTSSPSGAENDEESSNDPSVISVQKADNVHVTFNLPPGHNSPSLGALLGSGRPTGRQPAAATDARRQDESQDHVYANMSNDAPAPIPVSEDGNLGVEEV</sequence>
<evidence type="ECO:0000313" key="4">
    <source>
        <dbReference type="Proteomes" id="UP001519460"/>
    </source>
</evidence>
<feature type="region of interest" description="Disordered" evidence="1">
    <location>
        <begin position="741"/>
        <end position="797"/>
    </location>
</feature>
<feature type="region of interest" description="Disordered" evidence="1">
    <location>
        <begin position="188"/>
        <end position="254"/>
    </location>
</feature>
<dbReference type="InterPro" id="IPR009030">
    <property type="entry name" value="Growth_fac_rcpt_cys_sf"/>
</dbReference>
<evidence type="ECO:0000313" key="3">
    <source>
        <dbReference type="EMBL" id="KAK7479392.1"/>
    </source>
</evidence>
<dbReference type="Gene3D" id="2.60.220.30">
    <property type="match status" value="1"/>
</dbReference>
<gene>
    <name evidence="3" type="ORF">BaRGS_00029384</name>
</gene>
<evidence type="ECO:0000259" key="2">
    <source>
        <dbReference type="Pfam" id="PF00791"/>
    </source>
</evidence>
<feature type="compositionally biased region" description="Basic and acidic residues" evidence="1">
    <location>
        <begin position="841"/>
        <end position="850"/>
    </location>
</feature>
<evidence type="ECO:0000256" key="1">
    <source>
        <dbReference type="SAM" id="MobiDB-lite"/>
    </source>
</evidence>
<feature type="compositionally biased region" description="Polar residues" evidence="1">
    <location>
        <begin position="244"/>
        <end position="254"/>
    </location>
</feature>
<protein>
    <recommendedName>
        <fullName evidence="2">ZU5 domain-containing protein</fullName>
    </recommendedName>
</protein>
<dbReference type="Pfam" id="PF00791">
    <property type="entry name" value="ZU5"/>
    <property type="match status" value="1"/>
</dbReference>
<feature type="compositionally biased region" description="Polar residues" evidence="1">
    <location>
        <begin position="101"/>
        <end position="110"/>
    </location>
</feature>
<feature type="non-terminal residue" evidence="3">
    <location>
        <position position="1"/>
    </location>
</feature>
<feature type="compositionally biased region" description="Low complexity" evidence="1">
    <location>
        <begin position="91"/>
        <end position="100"/>
    </location>
</feature>
<dbReference type="Proteomes" id="UP001519460">
    <property type="component" value="Unassembled WGS sequence"/>
</dbReference>
<name>A0ABD0JWE1_9CAEN</name>
<comment type="caution">
    <text evidence="3">The sequence shown here is derived from an EMBL/GenBank/DDBJ whole genome shotgun (WGS) entry which is preliminary data.</text>
</comment>
<feature type="compositionally biased region" description="Basic and acidic residues" evidence="1">
    <location>
        <begin position="741"/>
        <end position="750"/>
    </location>
</feature>
<keyword evidence="4" id="KW-1185">Reference proteome</keyword>
<feature type="compositionally biased region" description="Polar residues" evidence="1">
    <location>
        <begin position="773"/>
        <end position="785"/>
    </location>
</feature>
<feature type="region of interest" description="Disordered" evidence="1">
    <location>
        <begin position="91"/>
        <end position="110"/>
    </location>
</feature>